<evidence type="ECO:0000313" key="2">
    <source>
        <dbReference type="Proteomes" id="UP001165293"/>
    </source>
</evidence>
<sequence length="180" mass="18819">MPNEPSSPPSMRDGMHDLRNVLNAVQINAFAARQLVDDATRTLACIARIEAAVLRGNGLLQTLPDGETLSSAALVLRARLHEAGSDVHVECTGREDAPVPGLLRQALCVVAVECQALGAQSFRLHVDGDGEAVLACDADGLPSPGPIATALGESKVPELRVASTRADGGWTFRWAIPPAG</sequence>
<name>A0ABS8JLE0_9GAMM</name>
<gene>
    <name evidence="1" type="ORF">LK996_14965</name>
</gene>
<dbReference type="RefSeq" id="WP_230528164.1">
    <property type="nucleotide sequence ID" value="NZ_JAJGAK010000004.1"/>
</dbReference>
<proteinExistence type="predicted"/>
<accession>A0ABS8JLE0</accession>
<reference evidence="1" key="1">
    <citation type="submission" date="2021-10" db="EMBL/GenBank/DDBJ databases">
        <authorList>
            <person name="Lyu M."/>
            <person name="Wang X."/>
            <person name="Meng X."/>
            <person name="Xu K."/>
        </authorList>
    </citation>
    <scope>NUCLEOTIDE SEQUENCE</scope>
    <source>
        <strain evidence="1">A6</strain>
    </source>
</reference>
<protein>
    <recommendedName>
        <fullName evidence="3">Histidine kinase</fullName>
    </recommendedName>
</protein>
<organism evidence="1 2">
    <name type="scientific">Noviluteimonas lactosilytica</name>
    <dbReference type="NCBI Taxonomy" id="2888523"/>
    <lineage>
        <taxon>Bacteria</taxon>
        <taxon>Pseudomonadati</taxon>
        <taxon>Pseudomonadota</taxon>
        <taxon>Gammaproteobacteria</taxon>
        <taxon>Lysobacterales</taxon>
        <taxon>Lysobacteraceae</taxon>
        <taxon>Noviluteimonas</taxon>
    </lineage>
</organism>
<dbReference type="EMBL" id="JAJGAK010000004">
    <property type="protein sequence ID" value="MCC8364372.1"/>
    <property type="molecule type" value="Genomic_DNA"/>
</dbReference>
<evidence type="ECO:0000313" key="1">
    <source>
        <dbReference type="EMBL" id="MCC8364372.1"/>
    </source>
</evidence>
<dbReference type="Proteomes" id="UP001165293">
    <property type="component" value="Unassembled WGS sequence"/>
</dbReference>
<comment type="caution">
    <text evidence="1">The sequence shown here is derived from an EMBL/GenBank/DDBJ whole genome shotgun (WGS) entry which is preliminary data.</text>
</comment>
<evidence type="ECO:0008006" key="3">
    <source>
        <dbReference type="Google" id="ProtNLM"/>
    </source>
</evidence>
<keyword evidence="2" id="KW-1185">Reference proteome</keyword>